<organism evidence="9 10">
    <name type="scientific">Rikenella microfusus</name>
    <dbReference type="NCBI Taxonomy" id="28139"/>
    <lineage>
        <taxon>Bacteria</taxon>
        <taxon>Pseudomonadati</taxon>
        <taxon>Bacteroidota</taxon>
        <taxon>Bacteroidia</taxon>
        <taxon>Bacteroidales</taxon>
        <taxon>Rikenellaceae</taxon>
        <taxon>Rikenella</taxon>
    </lineage>
</organism>
<comment type="similarity">
    <text evidence="2">Belongs to the bacteroidetes fimbrillin superfamily. FimB/Mfa2 family.</text>
</comment>
<accession>A0A379MST7</accession>
<dbReference type="AlphaFoldDB" id="A0A379MST7"/>
<evidence type="ECO:0000256" key="5">
    <source>
        <dbReference type="ARBA" id="ARBA00023139"/>
    </source>
</evidence>
<evidence type="ECO:0000256" key="2">
    <source>
        <dbReference type="ARBA" id="ARBA00007248"/>
    </source>
</evidence>
<evidence type="ECO:0000256" key="6">
    <source>
        <dbReference type="ARBA" id="ARBA00023237"/>
    </source>
</evidence>
<keyword evidence="10" id="KW-1185">Reference proteome</keyword>
<dbReference type="Proteomes" id="UP000255233">
    <property type="component" value="Unassembled WGS sequence"/>
</dbReference>
<dbReference type="RefSeq" id="WP_027290182.1">
    <property type="nucleotide sequence ID" value="NZ_UGVL01000001.1"/>
</dbReference>
<dbReference type="Gene3D" id="2.60.40.2100">
    <property type="match status" value="1"/>
</dbReference>
<protein>
    <submittedName>
        <fullName evidence="9">Fimbrillin-A associated anchor proteins Mfa1 and Mfa2</fullName>
    </submittedName>
</protein>
<dbReference type="GO" id="GO:0009279">
    <property type="term" value="C:cell outer membrane"/>
    <property type="evidence" value="ECO:0007669"/>
    <property type="project" value="UniProtKB-SubCell"/>
</dbReference>
<dbReference type="Pfam" id="PF08842">
    <property type="entry name" value="Mfa2"/>
    <property type="match status" value="1"/>
</dbReference>
<comment type="subcellular location">
    <subcellularLocation>
        <location evidence="1">Cell outer membrane</location>
    </subcellularLocation>
</comment>
<evidence type="ECO:0000256" key="3">
    <source>
        <dbReference type="ARBA" id="ARBA00022729"/>
    </source>
</evidence>
<keyword evidence="5" id="KW-0564">Palmitate</keyword>
<evidence type="ECO:0000313" key="10">
    <source>
        <dbReference type="Proteomes" id="UP000255233"/>
    </source>
</evidence>
<reference evidence="9 10" key="1">
    <citation type="submission" date="2018-06" db="EMBL/GenBank/DDBJ databases">
        <authorList>
            <consortium name="Pathogen Informatics"/>
            <person name="Doyle S."/>
        </authorList>
    </citation>
    <scope>NUCLEOTIDE SEQUENCE [LARGE SCALE GENOMIC DNA]</scope>
    <source>
        <strain evidence="9 10">NCTC11190</strain>
    </source>
</reference>
<evidence type="ECO:0000256" key="8">
    <source>
        <dbReference type="SAM" id="SignalP"/>
    </source>
</evidence>
<keyword evidence="3 8" id="KW-0732">Signal</keyword>
<feature type="signal peptide" evidence="8">
    <location>
        <begin position="1"/>
        <end position="18"/>
    </location>
</feature>
<sequence length="302" mass="33402">MRKTLKATLCLLLLFGQAGCIKENTDDCPRAVLTLYYDADGERNVIGEYIHGAVLYVFDHGELVVQRPVSASEITSGHGISFILPAGNYHVVCWGNMDEYSRPVLTDGGPDRCRLQHTAMTGAGRIETFDPLYHAAGRFALADKTTTSHRLDFRSAHIGLDFYIRGFGERYPVAGNPELRLTGIETGYDFAKNASRTPGAVCYPVVKRDAAPGVHTAQLNVLRFDEDTPMEIGIRIPGGEEVFHLRMAELLTQDGDATRRTPSVSLDREELRIPISVDFTGNRVDVAIEIPDWVEEPIRPGI</sequence>
<evidence type="ECO:0000256" key="1">
    <source>
        <dbReference type="ARBA" id="ARBA00004442"/>
    </source>
</evidence>
<dbReference type="EMBL" id="UGVL01000001">
    <property type="protein sequence ID" value="SUE33950.1"/>
    <property type="molecule type" value="Genomic_DNA"/>
</dbReference>
<keyword evidence="6" id="KW-0998">Cell outer membrane</keyword>
<dbReference type="InterPro" id="IPR014941">
    <property type="entry name" value="FimB/Mfa2/Mfa3"/>
</dbReference>
<name>A0A379MST7_9BACT</name>
<dbReference type="OrthoDB" id="1033921at2"/>
<dbReference type="STRING" id="880526.GCA_000427365_00278"/>
<evidence type="ECO:0000256" key="4">
    <source>
        <dbReference type="ARBA" id="ARBA00023136"/>
    </source>
</evidence>
<gene>
    <name evidence="9" type="ORF">NCTC11190_01167</name>
</gene>
<keyword evidence="4" id="KW-0472">Membrane</keyword>
<proteinExistence type="inferred from homology"/>
<feature type="chain" id="PRO_5016988127" evidence="8">
    <location>
        <begin position="19"/>
        <end position="302"/>
    </location>
</feature>
<evidence type="ECO:0000313" key="9">
    <source>
        <dbReference type="EMBL" id="SUE33950.1"/>
    </source>
</evidence>
<keyword evidence="7" id="KW-0449">Lipoprotein</keyword>
<evidence type="ECO:0000256" key="7">
    <source>
        <dbReference type="ARBA" id="ARBA00023288"/>
    </source>
</evidence>